<dbReference type="Pfam" id="PF03372">
    <property type="entry name" value="Exo_endo_phos"/>
    <property type="match status" value="1"/>
</dbReference>
<evidence type="ECO:0000313" key="3">
    <source>
        <dbReference type="EMBL" id="WAQ97383.1"/>
    </source>
</evidence>
<feature type="region of interest" description="Disordered" evidence="1">
    <location>
        <begin position="182"/>
        <end position="203"/>
    </location>
</feature>
<dbReference type="Gene3D" id="3.60.10.10">
    <property type="entry name" value="Endonuclease/exonuclease/phosphatase"/>
    <property type="match status" value="1"/>
</dbReference>
<evidence type="ECO:0000256" key="1">
    <source>
        <dbReference type="SAM" id="MobiDB-lite"/>
    </source>
</evidence>
<dbReference type="InterPro" id="IPR027417">
    <property type="entry name" value="P-loop_NTPase"/>
</dbReference>
<sequence>MDDDDEDIECNSLLSRYADRPKDMELVTLAEFASMYEKVKSQYVSRKENQSKQSVDMLLSEPDQIENEDDIEQPDTSAKKQHTQYRKRSKGHIIRSVHFNPEVNSEKYYRELVVLYYPWRNEQSLKCDCETYVDRFRQVQEEIENFGKNFEPHAEAVIQAQNMLNAETDLEYVWNELAPGTEYEETRERDNQPQVPDTGIEDYNIGSDLDVPITTSDEDLHEFHEMLDEPYRALMRSLNKEQTDFVNDTMHILKHSDEQIFRFLSGGAGVGKSFVVRALYQSALKYYNKHAGENFTAHNILLLNPTVIQRSQNPVYTIKAKDRVVESTPPGMRKRILENFVKVNLNTADGLTNGASCKIIKIDIESQETYASGIIWVTFLDNSCGRTLRTELKKLYKPGYSKSWTPLQPVVKEFNAGKDGQAQVQRYQFPLRPAHAKSIHRSQGDTLDSAVVDLTLTRQVKHIHYVALSRLQSLEGLHILNLQENKIAVDKRVQAEMERLRGSPLTLQQQSLSDHPEHFKLAFVNARSLHRHIEDVRADRNVLAADVACFCETRFQDNDFINDTSLNNFVQYRQDYEQSTSRSRPPYGLAVYSKTSFTSGPFNESKQAEIAVFSVEGQEDVTFVFIYKPPRISAKALIEILANIQTSYLKDSKAVIFGDFNIDWCEQSQNNQILKTFMNKHSYSQILECPTNDFNSTIDLIFTNMDGCKAGVLETYYTDHR</sequence>
<dbReference type="InterPro" id="IPR051055">
    <property type="entry name" value="PIF1_helicase"/>
</dbReference>
<reference evidence="3" key="1">
    <citation type="submission" date="2022-11" db="EMBL/GenBank/DDBJ databases">
        <title>Centuries of genome instability and evolution in soft-shell clam transmissible cancer (bioRxiv).</title>
        <authorList>
            <person name="Hart S.F.M."/>
            <person name="Yonemitsu M.A."/>
            <person name="Giersch R.M."/>
            <person name="Beal B.F."/>
            <person name="Arriagada G."/>
            <person name="Davis B.W."/>
            <person name="Ostrander E.A."/>
            <person name="Goff S.P."/>
            <person name="Metzger M.J."/>
        </authorList>
    </citation>
    <scope>NUCLEOTIDE SEQUENCE</scope>
    <source>
        <strain evidence="3">MELC-2E11</strain>
        <tissue evidence="3">Siphon/mantle</tissue>
    </source>
</reference>
<dbReference type="EMBL" id="CP111013">
    <property type="protein sequence ID" value="WAQ97383.1"/>
    <property type="molecule type" value="Genomic_DNA"/>
</dbReference>
<accession>A0ABY7DJK8</accession>
<dbReference type="PANTHER" id="PTHR47642:SF5">
    <property type="entry name" value="ATP-DEPENDENT DNA HELICASE"/>
    <property type="match status" value="1"/>
</dbReference>
<dbReference type="PANTHER" id="PTHR47642">
    <property type="entry name" value="ATP-DEPENDENT DNA HELICASE"/>
    <property type="match status" value="1"/>
</dbReference>
<organism evidence="3 4">
    <name type="scientific">Mya arenaria</name>
    <name type="common">Soft-shell clam</name>
    <dbReference type="NCBI Taxonomy" id="6604"/>
    <lineage>
        <taxon>Eukaryota</taxon>
        <taxon>Metazoa</taxon>
        <taxon>Spiralia</taxon>
        <taxon>Lophotrochozoa</taxon>
        <taxon>Mollusca</taxon>
        <taxon>Bivalvia</taxon>
        <taxon>Autobranchia</taxon>
        <taxon>Heteroconchia</taxon>
        <taxon>Euheterodonta</taxon>
        <taxon>Imparidentia</taxon>
        <taxon>Neoheterodontei</taxon>
        <taxon>Myida</taxon>
        <taxon>Myoidea</taxon>
        <taxon>Myidae</taxon>
        <taxon>Mya</taxon>
    </lineage>
</organism>
<protein>
    <submittedName>
        <fullName evidence="3">PIF1-like protein</fullName>
    </submittedName>
</protein>
<evidence type="ECO:0000313" key="4">
    <source>
        <dbReference type="Proteomes" id="UP001164746"/>
    </source>
</evidence>
<name>A0ABY7DJK8_MYAAR</name>
<dbReference type="InterPro" id="IPR036691">
    <property type="entry name" value="Endo/exonu/phosph_ase_sf"/>
</dbReference>
<keyword evidence="4" id="KW-1185">Reference proteome</keyword>
<dbReference type="InterPro" id="IPR005135">
    <property type="entry name" value="Endo/exonuclease/phosphatase"/>
</dbReference>
<proteinExistence type="predicted"/>
<feature type="non-terminal residue" evidence="3">
    <location>
        <position position="721"/>
    </location>
</feature>
<dbReference type="Proteomes" id="UP001164746">
    <property type="component" value="Chromosome 2"/>
</dbReference>
<dbReference type="SUPFAM" id="SSF56219">
    <property type="entry name" value="DNase I-like"/>
    <property type="match status" value="1"/>
</dbReference>
<gene>
    <name evidence="3" type="ORF">MAR_030073</name>
</gene>
<evidence type="ECO:0000259" key="2">
    <source>
        <dbReference type="Pfam" id="PF03372"/>
    </source>
</evidence>
<feature type="domain" description="Endonuclease/exonuclease/phosphatase" evidence="2">
    <location>
        <begin position="525"/>
        <end position="704"/>
    </location>
</feature>
<dbReference type="SUPFAM" id="SSF52540">
    <property type="entry name" value="P-loop containing nucleoside triphosphate hydrolases"/>
    <property type="match status" value="2"/>
</dbReference>